<proteinExistence type="predicted"/>
<protein>
    <submittedName>
        <fullName evidence="2">Uncharacterized protein</fullName>
    </submittedName>
</protein>
<dbReference type="AlphaFoldDB" id="A9D9K3"/>
<dbReference type="EMBL" id="ABIA03000002">
    <property type="protein sequence ID" value="EDQ32955.2"/>
    <property type="molecule type" value="Genomic_DNA"/>
</dbReference>
<name>A9D9K3_HOEPD</name>
<reference evidence="2 3" key="2">
    <citation type="submission" date="2012-06" db="EMBL/GenBank/DDBJ databases">
        <authorList>
            <person name="Fiebig A."/>
        </authorList>
    </citation>
    <scope>NUCLEOTIDE SEQUENCE [LARGE SCALE GENOMIC DNA]</scope>
    <source>
        <strain evidence="2 3">DFL-43</strain>
    </source>
</reference>
<feature type="chain" id="PRO_5002734430" evidence="1">
    <location>
        <begin position="31"/>
        <end position="131"/>
    </location>
</feature>
<organism evidence="2 3">
    <name type="scientific">Hoeflea phototrophica (strain DSM 17068 / NCIMB 14078 / DFL-43)</name>
    <dbReference type="NCBI Taxonomy" id="411684"/>
    <lineage>
        <taxon>Bacteria</taxon>
        <taxon>Pseudomonadati</taxon>
        <taxon>Pseudomonadota</taxon>
        <taxon>Alphaproteobacteria</taxon>
        <taxon>Hyphomicrobiales</taxon>
        <taxon>Rhizobiaceae</taxon>
        <taxon>Hoeflea</taxon>
    </lineage>
</organism>
<dbReference type="STRING" id="411684.HPDFL43_08399"/>
<feature type="signal peptide" evidence="1">
    <location>
        <begin position="1"/>
        <end position="30"/>
    </location>
</feature>
<reference evidence="2 3" key="1">
    <citation type="submission" date="2007-10" db="EMBL/GenBank/DDBJ databases">
        <authorList>
            <person name="Wagner-Dobler I."/>
            <person name="Ferriera S."/>
            <person name="Johnson J."/>
            <person name="Kravitz S."/>
            <person name="Beeson K."/>
            <person name="Sutton G."/>
            <person name="Rogers Y.-H."/>
            <person name="Friedman R."/>
            <person name="Frazier M."/>
            <person name="Venter J.C."/>
        </authorList>
    </citation>
    <scope>NUCLEOTIDE SEQUENCE [LARGE SCALE GENOMIC DNA]</scope>
    <source>
        <strain evidence="2 3">DFL-43</strain>
    </source>
</reference>
<dbReference type="HOGENOM" id="CLU_157187_0_0_5"/>
<dbReference type="Proteomes" id="UP000004291">
    <property type="component" value="Chromosome"/>
</dbReference>
<gene>
    <name evidence="2" type="ORF">HPDFL43_08399</name>
</gene>
<dbReference type="eggNOG" id="ENOG5032S0I">
    <property type="taxonomic scope" value="Bacteria"/>
</dbReference>
<evidence type="ECO:0000256" key="1">
    <source>
        <dbReference type="SAM" id="SignalP"/>
    </source>
</evidence>
<sequence>MPPKQKSLKALWLGILVFGCGAMSVSAALAGGADVLEATYARSADGTYRFDVTVRHDDAGWEHYADKWQVLDADGTVLGERVLFHPHDTEQPFTRSQSGIEIPAGTQSVIIRAHDKEHGWGGAELTIDLEN</sequence>
<evidence type="ECO:0000313" key="3">
    <source>
        <dbReference type="Proteomes" id="UP000004291"/>
    </source>
</evidence>
<keyword evidence="1" id="KW-0732">Signal</keyword>
<dbReference type="PROSITE" id="PS51257">
    <property type="entry name" value="PROKAR_LIPOPROTEIN"/>
    <property type="match status" value="1"/>
</dbReference>
<keyword evidence="3" id="KW-1185">Reference proteome</keyword>
<comment type="caution">
    <text evidence="2">The sequence shown here is derived from an EMBL/GenBank/DDBJ whole genome shotgun (WGS) entry which is preliminary data.</text>
</comment>
<accession>A9D9K3</accession>
<evidence type="ECO:0000313" key="2">
    <source>
        <dbReference type="EMBL" id="EDQ32955.2"/>
    </source>
</evidence>